<dbReference type="InterPro" id="IPR050822">
    <property type="entry name" value="Cerebellin_Synaptic_Org"/>
</dbReference>
<dbReference type="PANTHER" id="PTHR22923:SF116">
    <property type="entry name" value="C1Q DOMAIN-CONTAINING PROTEIN"/>
    <property type="match status" value="1"/>
</dbReference>
<dbReference type="Proteomes" id="UP000683360">
    <property type="component" value="Unassembled WGS sequence"/>
</dbReference>
<dbReference type="AlphaFoldDB" id="A0A8S3PW78"/>
<feature type="domain" description="C1q" evidence="6">
    <location>
        <begin position="136"/>
        <end position="275"/>
    </location>
</feature>
<evidence type="ECO:0000256" key="3">
    <source>
        <dbReference type="ARBA" id="ARBA00022729"/>
    </source>
</evidence>
<evidence type="ECO:0000256" key="1">
    <source>
        <dbReference type="ARBA" id="ARBA00004613"/>
    </source>
</evidence>
<gene>
    <name evidence="7" type="ORF">MEDL_3675</name>
</gene>
<feature type="coiled-coil region" evidence="4">
    <location>
        <begin position="21"/>
        <end position="55"/>
    </location>
</feature>
<dbReference type="InterPro" id="IPR008983">
    <property type="entry name" value="Tumour_necrosis_fac-like_dom"/>
</dbReference>
<keyword evidence="4" id="KW-0175">Coiled coil</keyword>
<dbReference type="SMART" id="SM00110">
    <property type="entry name" value="C1Q"/>
    <property type="match status" value="1"/>
</dbReference>
<dbReference type="SUPFAM" id="SSF49842">
    <property type="entry name" value="TNF-like"/>
    <property type="match status" value="1"/>
</dbReference>
<organism evidence="7 8">
    <name type="scientific">Mytilus edulis</name>
    <name type="common">Blue mussel</name>
    <dbReference type="NCBI Taxonomy" id="6550"/>
    <lineage>
        <taxon>Eukaryota</taxon>
        <taxon>Metazoa</taxon>
        <taxon>Spiralia</taxon>
        <taxon>Lophotrochozoa</taxon>
        <taxon>Mollusca</taxon>
        <taxon>Bivalvia</taxon>
        <taxon>Autobranchia</taxon>
        <taxon>Pteriomorphia</taxon>
        <taxon>Mytilida</taxon>
        <taxon>Mytiloidea</taxon>
        <taxon>Mytilidae</taxon>
        <taxon>Mytilinae</taxon>
        <taxon>Mytilus</taxon>
    </lineage>
</organism>
<proteinExistence type="predicted"/>
<keyword evidence="8" id="KW-1185">Reference proteome</keyword>
<dbReference type="PANTHER" id="PTHR22923">
    <property type="entry name" value="CEREBELLIN-RELATED"/>
    <property type="match status" value="1"/>
</dbReference>
<comment type="caution">
    <text evidence="7">The sequence shown here is derived from an EMBL/GenBank/DDBJ whole genome shotgun (WGS) entry which is preliminary data.</text>
</comment>
<reference evidence="7" key="1">
    <citation type="submission" date="2021-03" db="EMBL/GenBank/DDBJ databases">
        <authorList>
            <person name="Bekaert M."/>
        </authorList>
    </citation>
    <scope>NUCLEOTIDE SEQUENCE</scope>
</reference>
<sequence length="275" mass="30945">MSNFLIFLGSVIISLITLSHAENTAEEIAEILRRLEYVESKVKTLEAENEILRDENIHIKHILKEYILLHDRTDGVRDNHVNFLSSNDQSNHTEINKENATKDETSNYYRTQFASKETNRAWIIKRLLIDTPTSPTPPMKVAFAAGLSTTINSLGSHQAIEYDEVITNEGNAYDARHGHFTAPMKGMYLISATITAAEGKNVALELVKNGQRTAVMYADSRSAGHYSSQSRTLPYVLEQGDMVWLRTFPGYNGHKLDGSTHSFYNCFAAVLLFPM</sequence>
<dbReference type="GO" id="GO:0005576">
    <property type="term" value="C:extracellular region"/>
    <property type="evidence" value="ECO:0007669"/>
    <property type="project" value="UniProtKB-SubCell"/>
</dbReference>
<evidence type="ECO:0000256" key="4">
    <source>
        <dbReference type="SAM" id="Coils"/>
    </source>
</evidence>
<dbReference type="PROSITE" id="PS50871">
    <property type="entry name" value="C1Q"/>
    <property type="match status" value="1"/>
</dbReference>
<feature type="signal peptide" evidence="5">
    <location>
        <begin position="1"/>
        <end position="21"/>
    </location>
</feature>
<evidence type="ECO:0000256" key="2">
    <source>
        <dbReference type="ARBA" id="ARBA00022525"/>
    </source>
</evidence>
<dbReference type="EMBL" id="CAJPWZ010000205">
    <property type="protein sequence ID" value="CAG2188237.1"/>
    <property type="molecule type" value="Genomic_DNA"/>
</dbReference>
<dbReference type="InterPro" id="IPR001073">
    <property type="entry name" value="C1q_dom"/>
</dbReference>
<evidence type="ECO:0000313" key="7">
    <source>
        <dbReference type="EMBL" id="CAG2188237.1"/>
    </source>
</evidence>
<protein>
    <recommendedName>
        <fullName evidence="6">C1q domain-containing protein</fullName>
    </recommendedName>
</protein>
<dbReference type="Pfam" id="PF00386">
    <property type="entry name" value="C1q"/>
    <property type="match status" value="1"/>
</dbReference>
<keyword evidence="2" id="KW-0964">Secreted</keyword>
<keyword evidence="3 5" id="KW-0732">Signal</keyword>
<dbReference type="OrthoDB" id="6146865at2759"/>
<evidence type="ECO:0000256" key="5">
    <source>
        <dbReference type="SAM" id="SignalP"/>
    </source>
</evidence>
<feature type="chain" id="PRO_5035842258" description="C1q domain-containing protein" evidence="5">
    <location>
        <begin position="22"/>
        <end position="275"/>
    </location>
</feature>
<evidence type="ECO:0000313" key="8">
    <source>
        <dbReference type="Proteomes" id="UP000683360"/>
    </source>
</evidence>
<dbReference type="PRINTS" id="PR00007">
    <property type="entry name" value="COMPLEMNTC1Q"/>
</dbReference>
<dbReference type="Gene3D" id="2.60.120.40">
    <property type="match status" value="1"/>
</dbReference>
<evidence type="ECO:0000259" key="6">
    <source>
        <dbReference type="PROSITE" id="PS50871"/>
    </source>
</evidence>
<accession>A0A8S3PW78</accession>
<comment type="subcellular location">
    <subcellularLocation>
        <location evidence="1">Secreted</location>
    </subcellularLocation>
</comment>
<name>A0A8S3PW78_MYTED</name>